<dbReference type="AlphaFoldDB" id="A0A7M7P560"/>
<dbReference type="GO" id="GO:0000166">
    <property type="term" value="F:nucleotide binding"/>
    <property type="evidence" value="ECO:0007669"/>
    <property type="project" value="UniProtKB-KW"/>
</dbReference>
<evidence type="ECO:0000256" key="3">
    <source>
        <dbReference type="ARBA" id="ARBA00006462"/>
    </source>
</evidence>
<comment type="subcellular location">
    <subcellularLocation>
        <location evidence="1">Membrane</location>
        <topology evidence="1">Single-pass type II membrane protein</topology>
    </subcellularLocation>
</comment>
<proteinExistence type="inferred from homology"/>
<evidence type="ECO:0000256" key="11">
    <source>
        <dbReference type="ARBA" id="ARBA00023136"/>
    </source>
</evidence>
<dbReference type="GO" id="GO:0016020">
    <property type="term" value="C:membrane"/>
    <property type="evidence" value="ECO:0007669"/>
    <property type="project" value="UniProtKB-SubCell"/>
</dbReference>
<keyword evidence="8" id="KW-0547">Nucleotide-binding</keyword>
<keyword evidence="9" id="KW-0735">Signal-anchor</keyword>
<dbReference type="PANTHER" id="PTHR23033:SF14">
    <property type="entry name" value="GLYCOPROTEIN-N-ACETYLGALACTOSAMINE 3-BETA-GALACTOSYLTRANSFERASE 1-RELATED"/>
    <property type="match status" value="1"/>
</dbReference>
<dbReference type="InterPro" id="IPR026050">
    <property type="entry name" value="C1GALT1/C1GALT1_chp1"/>
</dbReference>
<dbReference type="GeneID" id="115918789"/>
<sequence>MSLEYIYTQHFNDADWFFKADDDTYVVVENLMAFLSRQDPSEPVFFGFSFNKTLPYFKVESRQMDYMSGGAGYAMSREALRRFVEVGLQDRTGQCPDSHLDWPEDLCLGMCMESLGVRSKDHRDRYGRFRFLPIYLHYFLDDGMSPLTWLHEYSKYNITRGQDCCSESLISIHYVNPGDMLVYDFLIHNVKVGLLDG</sequence>
<protein>
    <recommendedName>
        <fullName evidence="4">N-acetylgalactosaminide beta-1,3-galactosyltransferase</fullName>
        <ecNumber evidence="4">2.4.1.122</ecNumber>
    </recommendedName>
</protein>
<keyword evidence="10" id="KW-1133">Transmembrane helix</keyword>
<dbReference type="KEGG" id="spu:115918789"/>
<dbReference type="PANTHER" id="PTHR23033">
    <property type="entry name" value="BETA1,3-GALACTOSYLTRANSFERASE"/>
    <property type="match status" value="1"/>
</dbReference>
<evidence type="ECO:0000256" key="1">
    <source>
        <dbReference type="ARBA" id="ARBA00004606"/>
    </source>
</evidence>
<keyword evidence="11" id="KW-0472">Membrane</keyword>
<evidence type="ECO:0000256" key="8">
    <source>
        <dbReference type="ARBA" id="ARBA00022741"/>
    </source>
</evidence>
<keyword evidence="7" id="KW-0812">Transmembrane</keyword>
<feature type="domain" description="Fringe-like glycosyltransferase" evidence="12">
    <location>
        <begin position="13"/>
        <end position="118"/>
    </location>
</feature>
<dbReference type="GO" id="GO:0016263">
    <property type="term" value="F:glycoprotein-N-acetylgalactosamine 3-beta-galactosyltransferase activity"/>
    <property type="evidence" value="ECO:0000318"/>
    <property type="project" value="GO_Central"/>
</dbReference>
<dbReference type="EC" id="2.4.1.122" evidence="4"/>
<keyword evidence="6" id="KW-0808">Transferase</keyword>
<comment type="similarity">
    <text evidence="3">Belongs to the glycosyltransferase 31 family. Beta3-Gal-T subfamily.</text>
</comment>
<dbReference type="Proteomes" id="UP000007110">
    <property type="component" value="Unassembled WGS sequence"/>
</dbReference>
<evidence type="ECO:0000256" key="2">
    <source>
        <dbReference type="ARBA" id="ARBA00004922"/>
    </source>
</evidence>
<dbReference type="Gene3D" id="3.90.550.50">
    <property type="match status" value="1"/>
</dbReference>
<dbReference type="InterPro" id="IPR003378">
    <property type="entry name" value="Fringe-like_glycosylTrfase"/>
</dbReference>
<evidence type="ECO:0000256" key="4">
    <source>
        <dbReference type="ARBA" id="ARBA00012557"/>
    </source>
</evidence>
<organism evidence="13 14">
    <name type="scientific">Strongylocentrotus purpuratus</name>
    <name type="common">Purple sea urchin</name>
    <dbReference type="NCBI Taxonomy" id="7668"/>
    <lineage>
        <taxon>Eukaryota</taxon>
        <taxon>Metazoa</taxon>
        <taxon>Echinodermata</taxon>
        <taxon>Eleutherozoa</taxon>
        <taxon>Echinozoa</taxon>
        <taxon>Echinoidea</taxon>
        <taxon>Euechinoidea</taxon>
        <taxon>Echinacea</taxon>
        <taxon>Camarodonta</taxon>
        <taxon>Echinidea</taxon>
        <taxon>Strongylocentrotidae</taxon>
        <taxon>Strongylocentrotus</taxon>
    </lineage>
</organism>
<dbReference type="EnsemblMetazoa" id="XM_030990644">
    <property type="protein sequence ID" value="XP_030846504"/>
    <property type="gene ID" value="LOC115918789"/>
</dbReference>
<reference evidence="14" key="1">
    <citation type="submission" date="2015-02" db="EMBL/GenBank/DDBJ databases">
        <title>Genome sequencing for Strongylocentrotus purpuratus.</title>
        <authorList>
            <person name="Murali S."/>
            <person name="Liu Y."/>
            <person name="Vee V."/>
            <person name="English A."/>
            <person name="Wang M."/>
            <person name="Skinner E."/>
            <person name="Han Y."/>
            <person name="Muzny D.M."/>
            <person name="Worley K.C."/>
            <person name="Gibbs R.A."/>
        </authorList>
    </citation>
    <scope>NUCLEOTIDE SEQUENCE</scope>
</reference>
<evidence type="ECO:0000256" key="5">
    <source>
        <dbReference type="ARBA" id="ARBA00022676"/>
    </source>
</evidence>
<keyword evidence="14" id="KW-1185">Reference proteome</keyword>
<dbReference type="InParanoid" id="A0A7M7P560"/>
<evidence type="ECO:0000256" key="7">
    <source>
        <dbReference type="ARBA" id="ARBA00022692"/>
    </source>
</evidence>
<reference evidence="13" key="2">
    <citation type="submission" date="2021-01" db="UniProtKB">
        <authorList>
            <consortium name="EnsemblMetazoa"/>
        </authorList>
    </citation>
    <scope>IDENTIFICATION</scope>
</reference>
<dbReference type="Pfam" id="PF02434">
    <property type="entry name" value="Fringe"/>
    <property type="match status" value="1"/>
</dbReference>
<evidence type="ECO:0000256" key="10">
    <source>
        <dbReference type="ARBA" id="ARBA00022989"/>
    </source>
</evidence>
<name>A0A7M7P560_STRPU</name>
<evidence type="ECO:0000256" key="6">
    <source>
        <dbReference type="ARBA" id="ARBA00022679"/>
    </source>
</evidence>
<keyword evidence="5" id="KW-0328">Glycosyltransferase</keyword>
<dbReference type="OrthoDB" id="414175at2759"/>
<evidence type="ECO:0000313" key="14">
    <source>
        <dbReference type="Proteomes" id="UP000007110"/>
    </source>
</evidence>
<evidence type="ECO:0000259" key="12">
    <source>
        <dbReference type="Pfam" id="PF02434"/>
    </source>
</evidence>
<accession>A0A7M7P560</accession>
<evidence type="ECO:0000313" key="13">
    <source>
        <dbReference type="EnsemblMetazoa" id="XP_030846504"/>
    </source>
</evidence>
<comment type="pathway">
    <text evidence="2">Protein modification; protein glycosylation.</text>
</comment>
<dbReference type="UniPathway" id="UPA00378"/>
<dbReference type="RefSeq" id="XP_030846504.1">
    <property type="nucleotide sequence ID" value="XM_030990644.1"/>
</dbReference>
<evidence type="ECO:0000256" key="9">
    <source>
        <dbReference type="ARBA" id="ARBA00022968"/>
    </source>
</evidence>